<dbReference type="AlphaFoldDB" id="A0A3A1TV10"/>
<dbReference type="Proteomes" id="UP000265742">
    <property type="component" value="Unassembled WGS sequence"/>
</dbReference>
<gene>
    <name evidence="3" type="ORF">D1781_11440</name>
</gene>
<proteinExistence type="predicted"/>
<keyword evidence="4" id="KW-1185">Reference proteome</keyword>
<comment type="caution">
    <text evidence="3">The sequence shown here is derived from an EMBL/GenBank/DDBJ whole genome shotgun (WGS) entry which is preliminary data.</text>
</comment>
<evidence type="ECO:0000256" key="2">
    <source>
        <dbReference type="SAM" id="Phobius"/>
    </source>
</evidence>
<dbReference type="Gene3D" id="1.10.510.10">
    <property type="entry name" value="Transferase(Phosphotransferase) domain 1"/>
    <property type="match status" value="1"/>
</dbReference>
<feature type="transmembrane region" description="Helical" evidence="2">
    <location>
        <begin position="234"/>
        <end position="256"/>
    </location>
</feature>
<evidence type="ECO:0000313" key="3">
    <source>
        <dbReference type="EMBL" id="RIX28093.1"/>
    </source>
</evidence>
<organism evidence="3 4">
    <name type="scientific">Amnibacterium setariae</name>
    <dbReference type="NCBI Taxonomy" id="2306585"/>
    <lineage>
        <taxon>Bacteria</taxon>
        <taxon>Bacillati</taxon>
        <taxon>Actinomycetota</taxon>
        <taxon>Actinomycetes</taxon>
        <taxon>Micrococcales</taxon>
        <taxon>Microbacteriaceae</taxon>
        <taxon>Amnibacterium</taxon>
    </lineage>
</organism>
<evidence type="ECO:0008006" key="5">
    <source>
        <dbReference type="Google" id="ProtNLM"/>
    </source>
</evidence>
<name>A0A3A1TV10_9MICO</name>
<accession>A0A3A1TV10</accession>
<protein>
    <recommendedName>
        <fullName evidence="5">Protein kinase domain-containing protein</fullName>
    </recommendedName>
</protein>
<dbReference type="EMBL" id="QXTG01000002">
    <property type="protein sequence ID" value="RIX28093.1"/>
    <property type="molecule type" value="Genomic_DNA"/>
</dbReference>
<keyword evidence="2" id="KW-0472">Membrane</keyword>
<keyword evidence="2" id="KW-1133">Transmembrane helix</keyword>
<sequence length="398" mass="39662">MLPAVTDTATDVAAVELRLRPDRTDRLEALLVGAGAHLTPVLDVGTAPNGDLVVLVPAPAARLPELLAAPGGLPTGEAVTVLVPLAQSLARLHGAGVAHGGVRADAVLLDAEGSPSWSAPLAPALLRRVGPEAFAARRRDDVAAFRLLGTALLAPTGAPFPEGDDLLALAAALYALAPAVPVRLRRPVEPVLPIGAALPARLVPASPGQHPPGGPGESAALRVRRALGAVRPRAWLALGGAAVLLVVAVVLLPAGAAPAAPAASSPLSARPAPSGTAVRPTATPRAGTTRAAAPRSADVGREVEPAAALDRLLAARDDCLARGSEACLDAVDAPGSPVLAADLAAVRAGTAAARIERRGLRVTEGGGTALGTSGDGTALAVRLPNGWRLRDVVAEPPG</sequence>
<evidence type="ECO:0000256" key="1">
    <source>
        <dbReference type="SAM" id="MobiDB-lite"/>
    </source>
</evidence>
<feature type="region of interest" description="Disordered" evidence="1">
    <location>
        <begin position="259"/>
        <end position="302"/>
    </location>
</feature>
<feature type="compositionally biased region" description="Low complexity" evidence="1">
    <location>
        <begin position="259"/>
        <end position="297"/>
    </location>
</feature>
<keyword evidence="2" id="KW-0812">Transmembrane</keyword>
<reference evidence="4" key="1">
    <citation type="submission" date="2018-09" db="EMBL/GenBank/DDBJ databases">
        <authorList>
            <person name="Kim I."/>
        </authorList>
    </citation>
    <scope>NUCLEOTIDE SEQUENCE [LARGE SCALE GENOMIC DNA]</scope>
    <source>
        <strain evidence="4">DD4a</strain>
    </source>
</reference>
<evidence type="ECO:0000313" key="4">
    <source>
        <dbReference type="Proteomes" id="UP000265742"/>
    </source>
</evidence>